<feature type="compositionally biased region" description="Low complexity" evidence="1">
    <location>
        <begin position="1"/>
        <end position="16"/>
    </location>
</feature>
<evidence type="ECO:0000259" key="2">
    <source>
        <dbReference type="PROSITE" id="PS50090"/>
    </source>
</evidence>
<feature type="compositionally biased region" description="Basic and acidic residues" evidence="1">
    <location>
        <begin position="76"/>
        <end position="113"/>
    </location>
</feature>
<dbReference type="InterPro" id="IPR001005">
    <property type="entry name" value="SANT/Myb"/>
</dbReference>
<evidence type="ECO:0000313" key="4">
    <source>
        <dbReference type="Proteomes" id="UP000726737"/>
    </source>
</evidence>
<name>A0A9P6TYZ8_9FUNG</name>
<feature type="region of interest" description="Disordered" evidence="1">
    <location>
        <begin position="373"/>
        <end position="397"/>
    </location>
</feature>
<dbReference type="Proteomes" id="UP000726737">
    <property type="component" value="Unassembled WGS sequence"/>
</dbReference>
<dbReference type="CDD" id="cd00167">
    <property type="entry name" value="SANT"/>
    <property type="match status" value="1"/>
</dbReference>
<sequence>MTTVQRRASARIASSRTGKIGTTDQKLDKTTPPSDPQIRSKSGPESQQRTLRNSRNRAVATIVIEVANGTISKTAKKVDTKKDEAKDTKDTQGAEDSKDAKDAKDAKDTEDTKAVINASTSQQEPAAKNQLGASRKRKWARPTRIVKLEGDEYDDEEEGHEVEGVEDSDQEDKNDASDDDSEAKQNGADRPNKYKRVKDEPELSEYERQRLENIKRNEEMLQFLQLPTAVMELKVFATDSSISAEKKAPESTPAPVRIKRPYAKRAPKALTPVRTSNRIRGITLMPQEIGEDDRPAQGSQDQQQQQQDNVDNEDENEDTGNLMSGDLFFDRETREKAIRVDGQYKGWLNEEIMAKYGFEKSAQDAWEANGGGTFSFRDPLGNGSSSVSSSKSSRRPKHDAKMVAKALFKKNPNAFFYRHNEPGQEQWTGDWTEPERELFLKAAKEHGCGDKWGLFASHIPHRVGYQCSNFYRQVVLPEGLVFDPNYEYTSRGRPIYCGKYNQRRN</sequence>
<dbReference type="OrthoDB" id="10258692at2759"/>
<feature type="compositionally biased region" description="Low complexity" evidence="1">
    <location>
        <begin position="300"/>
        <end position="309"/>
    </location>
</feature>
<gene>
    <name evidence="3" type="ORF">BG011_006902</name>
</gene>
<evidence type="ECO:0000256" key="1">
    <source>
        <dbReference type="SAM" id="MobiDB-lite"/>
    </source>
</evidence>
<feature type="compositionally biased region" description="Polar residues" evidence="1">
    <location>
        <begin position="37"/>
        <end position="53"/>
    </location>
</feature>
<feature type="region of interest" description="Disordered" evidence="1">
    <location>
        <begin position="289"/>
        <end position="328"/>
    </location>
</feature>
<feature type="domain" description="Myb-like" evidence="2">
    <location>
        <begin position="429"/>
        <end position="475"/>
    </location>
</feature>
<dbReference type="EMBL" id="JAAAJA010000510">
    <property type="protein sequence ID" value="KAG0252593.1"/>
    <property type="molecule type" value="Genomic_DNA"/>
</dbReference>
<feature type="compositionally biased region" description="Acidic residues" evidence="1">
    <location>
        <begin position="151"/>
        <end position="170"/>
    </location>
</feature>
<dbReference type="SUPFAM" id="SSF46689">
    <property type="entry name" value="Homeodomain-like"/>
    <property type="match status" value="1"/>
</dbReference>
<proteinExistence type="predicted"/>
<reference evidence="3" key="1">
    <citation type="journal article" date="2020" name="Fungal Divers.">
        <title>Resolving the Mortierellaceae phylogeny through synthesis of multi-gene phylogenetics and phylogenomics.</title>
        <authorList>
            <person name="Vandepol N."/>
            <person name="Liber J."/>
            <person name="Desiro A."/>
            <person name="Na H."/>
            <person name="Kennedy M."/>
            <person name="Barry K."/>
            <person name="Grigoriev I.V."/>
            <person name="Miller A.N."/>
            <person name="O'Donnell K."/>
            <person name="Stajich J.E."/>
            <person name="Bonito G."/>
        </authorList>
    </citation>
    <scope>NUCLEOTIDE SEQUENCE</scope>
    <source>
        <strain evidence="3">KOD948</strain>
    </source>
</reference>
<accession>A0A9P6TYZ8</accession>
<dbReference type="Pfam" id="PF00249">
    <property type="entry name" value="Myb_DNA-binding"/>
    <property type="match status" value="1"/>
</dbReference>
<dbReference type="Gene3D" id="1.10.10.60">
    <property type="entry name" value="Homeodomain-like"/>
    <property type="match status" value="1"/>
</dbReference>
<keyword evidence="4" id="KW-1185">Reference proteome</keyword>
<dbReference type="InterPro" id="IPR009057">
    <property type="entry name" value="Homeodomain-like_sf"/>
</dbReference>
<feature type="region of interest" description="Disordered" evidence="1">
    <location>
        <begin position="1"/>
        <end position="204"/>
    </location>
</feature>
<organism evidence="3 4">
    <name type="scientific">Mortierella polycephala</name>
    <dbReference type="NCBI Taxonomy" id="41804"/>
    <lineage>
        <taxon>Eukaryota</taxon>
        <taxon>Fungi</taxon>
        <taxon>Fungi incertae sedis</taxon>
        <taxon>Mucoromycota</taxon>
        <taxon>Mortierellomycotina</taxon>
        <taxon>Mortierellomycetes</taxon>
        <taxon>Mortierellales</taxon>
        <taxon>Mortierellaceae</taxon>
        <taxon>Mortierella</taxon>
    </lineage>
</organism>
<comment type="caution">
    <text evidence="3">The sequence shown here is derived from an EMBL/GenBank/DDBJ whole genome shotgun (WGS) entry which is preliminary data.</text>
</comment>
<evidence type="ECO:0000313" key="3">
    <source>
        <dbReference type="EMBL" id="KAG0252593.1"/>
    </source>
</evidence>
<protein>
    <recommendedName>
        <fullName evidence="2">Myb-like domain-containing protein</fullName>
    </recommendedName>
</protein>
<dbReference type="AlphaFoldDB" id="A0A9P6TYZ8"/>
<dbReference type="PROSITE" id="PS50090">
    <property type="entry name" value="MYB_LIKE"/>
    <property type="match status" value="1"/>
</dbReference>